<dbReference type="NCBIfam" id="TIGR00673">
    <property type="entry name" value="cynS"/>
    <property type="match status" value="1"/>
</dbReference>
<name>A0A650CPQ6_9CREN</name>
<dbReference type="PANTHER" id="PTHR34186">
    <property type="entry name" value="CYANATE HYDRATASE"/>
    <property type="match status" value="1"/>
</dbReference>
<dbReference type="Gene3D" id="1.10.260.40">
    <property type="entry name" value="lambda repressor-like DNA-binding domains"/>
    <property type="match status" value="1"/>
</dbReference>
<dbReference type="GO" id="GO:0008824">
    <property type="term" value="F:cyanate hydratase activity"/>
    <property type="evidence" value="ECO:0007669"/>
    <property type="project" value="UniProtKB-UniRule"/>
</dbReference>
<dbReference type="InterPro" id="IPR010982">
    <property type="entry name" value="Lambda_DNA-bd_dom_sf"/>
</dbReference>
<protein>
    <recommendedName>
        <fullName evidence="3">Cyanate hydratase</fullName>
        <shortName evidence="3">Cyanase</shortName>
        <ecNumber evidence="3">4.2.1.104</ecNumber>
    </recommendedName>
    <alternativeName>
        <fullName evidence="3">Cyanate hydrolase</fullName>
    </alternativeName>
    <alternativeName>
        <fullName evidence="3">Cyanate lyase</fullName>
    </alternativeName>
</protein>
<dbReference type="Gene3D" id="3.30.1160.10">
    <property type="entry name" value="Cyanate lyase, C-terminal domain"/>
    <property type="match status" value="1"/>
</dbReference>
<organism evidence="5 6">
    <name type="scientific">Stygiolobus azoricus</name>
    <dbReference type="NCBI Taxonomy" id="41675"/>
    <lineage>
        <taxon>Archaea</taxon>
        <taxon>Thermoproteota</taxon>
        <taxon>Thermoprotei</taxon>
        <taxon>Sulfolobales</taxon>
        <taxon>Sulfolobaceae</taxon>
        <taxon>Stygiolobus</taxon>
    </lineage>
</organism>
<dbReference type="SMART" id="SM01116">
    <property type="entry name" value="Cyanate_lyase"/>
    <property type="match status" value="1"/>
</dbReference>
<accession>A0A650CPQ6</accession>
<dbReference type="InterPro" id="IPR036581">
    <property type="entry name" value="Cyanate_lyase_C_sf"/>
</dbReference>
<evidence type="ECO:0000313" key="6">
    <source>
        <dbReference type="Proteomes" id="UP000423396"/>
    </source>
</evidence>
<proteinExistence type="inferred from homology"/>
<dbReference type="OrthoDB" id="42587at2157"/>
<evidence type="ECO:0000256" key="1">
    <source>
        <dbReference type="ARBA" id="ARBA00003561"/>
    </source>
</evidence>
<dbReference type="InterPro" id="IPR003712">
    <property type="entry name" value="Cyanate_lyase_C"/>
</dbReference>
<dbReference type="RefSeq" id="WP_156006597.1">
    <property type="nucleotide sequence ID" value="NZ_CP045483.1"/>
</dbReference>
<dbReference type="Proteomes" id="UP000423396">
    <property type="component" value="Chromosome"/>
</dbReference>
<sequence>MLDKSKAREFMLQRKREKKLTWEELGKMIARSPVYTAMLLYGYGQATEEEAEKLVKILELPPEYKEILMEVPMRTPAQPWPPTDPFIYRLYEAVLLYGPVIKDVAHEMFGDGIMSMIDVTIDVGKITDEKGNERMILTFNGKWLKYAKW</sequence>
<evidence type="ECO:0000256" key="3">
    <source>
        <dbReference type="HAMAP-Rule" id="MF_00535"/>
    </source>
</evidence>
<dbReference type="GO" id="GO:0003677">
    <property type="term" value="F:DNA binding"/>
    <property type="evidence" value="ECO:0007669"/>
    <property type="project" value="InterPro"/>
</dbReference>
<dbReference type="PIRSF" id="PIRSF001263">
    <property type="entry name" value="Cyanate_hydratas"/>
    <property type="match status" value="1"/>
</dbReference>
<dbReference type="Pfam" id="PF02560">
    <property type="entry name" value="Cyanate_lyase"/>
    <property type="match status" value="1"/>
</dbReference>
<dbReference type="NCBIfam" id="NF002773">
    <property type="entry name" value="PRK02866.1"/>
    <property type="match status" value="1"/>
</dbReference>
<dbReference type="GeneID" id="42798651"/>
<dbReference type="AlphaFoldDB" id="A0A650CPQ6"/>
<feature type="active site" evidence="3">
    <location>
        <position position="92"/>
    </location>
</feature>
<comment type="function">
    <text evidence="1 3">Catalyzes the reaction of cyanate with bicarbonate to produce ammonia and carbon dioxide.</text>
</comment>
<dbReference type="HAMAP" id="MF_00535">
    <property type="entry name" value="Cyanate_hydrat"/>
    <property type="match status" value="1"/>
</dbReference>
<evidence type="ECO:0000313" key="5">
    <source>
        <dbReference type="EMBL" id="QGR19632.1"/>
    </source>
</evidence>
<evidence type="ECO:0000259" key="4">
    <source>
        <dbReference type="SMART" id="SM01116"/>
    </source>
</evidence>
<feature type="domain" description="Cyanate lyase C-terminal" evidence="4">
    <location>
        <begin position="76"/>
        <end position="149"/>
    </location>
</feature>
<gene>
    <name evidence="3 5" type="primary">cynS</name>
    <name evidence="5" type="ORF">D1868_06235</name>
</gene>
<dbReference type="PANTHER" id="PTHR34186:SF2">
    <property type="entry name" value="CYANATE HYDRATASE"/>
    <property type="match status" value="1"/>
</dbReference>
<dbReference type="SUPFAM" id="SSF47413">
    <property type="entry name" value="lambda repressor-like DNA-binding domains"/>
    <property type="match status" value="1"/>
</dbReference>
<evidence type="ECO:0000256" key="2">
    <source>
        <dbReference type="ARBA" id="ARBA00023239"/>
    </source>
</evidence>
<dbReference type="EC" id="4.2.1.104" evidence="3"/>
<comment type="catalytic activity">
    <reaction evidence="3">
        <text>cyanate + hydrogencarbonate + 3 H(+) = NH4(+) + 2 CO2</text>
        <dbReference type="Rhea" id="RHEA:11120"/>
        <dbReference type="ChEBI" id="CHEBI:15378"/>
        <dbReference type="ChEBI" id="CHEBI:16526"/>
        <dbReference type="ChEBI" id="CHEBI:17544"/>
        <dbReference type="ChEBI" id="CHEBI:28938"/>
        <dbReference type="ChEBI" id="CHEBI:29195"/>
        <dbReference type="EC" id="4.2.1.104"/>
    </reaction>
</comment>
<dbReference type="EMBL" id="CP045483">
    <property type="protein sequence ID" value="QGR19632.1"/>
    <property type="molecule type" value="Genomic_DNA"/>
</dbReference>
<keyword evidence="6" id="KW-1185">Reference proteome</keyword>
<dbReference type="KEGG" id="sazo:D1868_06235"/>
<feature type="active site" evidence="3">
    <location>
        <position position="89"/>
    </location>
</feature>
<dbReference type="InterPro" id="IPR008076">
    <property type="entry name" value="Cyanase"/>
</dbReference>
<keyword evidence="2 3" id="KW-0456">Lyase</keyword>
<comment type="similarity">
    <text evidence="3">Belongs to the cyanase family.</text>
</comment>
<dbReference type="PRINTS" id="PR01693">
    <property type="entry name" value="CYANASE"/>
</dbReference>
<feature type="active site" evidence="3">
    <location>
        <position position="115"/>
    </location>
</feature>
<reference evidence="5 6" key="1">
    <citation type="submission" date="2019-10" db="EMBL/GenBank/DDBJ databases">
        <title>Genome Sequences from Six Type Strain Members of the Archaeal Family Sulfolobaceae: Acidianus ambivalens, Acidianus infernus, Metallosphaera prunae, Stygiolobus azoricus, Sulfolobus metallicus, and Sulfurisphaera ohwakuensis.</title>
        <authorList>
            <person name="Counts J.A."/>
            <person name="Kelly R.M."/>
        </authorList>
    </citation>
    <scope>NUCLEOTIDE SEQUENCE [LARGE SCALE GENOMIC DNA]</scope>
    <source>
        <strain evidence="5 6">FC6</strain>
    </source>
</reference>
<dbReference type="SUPFAM" id="SSF55234">
    <property type="entry name" value="Cyanase C-terminal domain"/>
    <property type="match status" value="1"/>
</dbReference>